<proteinExistence type="predicted"/>
<organism evidence="2 3">
    <name type="scientific">Aeromonas encheleia</name>
    <dbReference type="NCBI Taxonomy" id="73010"/>
    <lineage>
        <taxon>Bacteria</taxon>
        <taxon>Pseudomonadati</taxon>
        <taxon>Pseudomonadota</taxon>
        <taxon>Gammaproteobacteria</taxon>
        <taxon>Aeromonadales</taxon>
        <taxon>Aeromonadaceae</taxon>
        <taxon>Aeromonas</taxon>
    </lineage>
</organism>
<dbReference type="EMBL" id="CP099717">
    <property type="protein sequence ID" value="USV56393.1"/>
    <property type="molecule type" value="Genomic_DNA"/>
</dbReference>
<keyword evidence="3" id="KW-1185">Reference proteome</keyword>
<keyword evidence="2" id="KW-0067">ATP-binding</keyword>
<keyword evidence="2" id="KW-0378">Hydrolase</keyword>
<reference evidence="2" key="1">
    <citation type="submission" date="2022-06" db="EMBL/GenBank/DDBJ databases">
        <title>Complete Genome of Aeromonas sp. Strain SOD01 Isolated from an Urban Freshwater Stream.</title>
        <authorList>
            <person name="Williams L.E."/>
            <person name="Brysgel T."/>
            <person name="Capestro E.M."/>
            <person name="Foltz G.V."/>
            <person name="Gardner A.E."/>
            <person name="Ingrassia J."/>
            <person name="Peterson E."/>
            <person name="Arruda J."/>
            <person name="Flaherty I."/>
            <person name="Hunt M."/>
            <person name="Pappas G."/>
            <person name="Ramsaran S."/>
            <person name="Rocha M."/>
        </authorList>
    </citation>
    <scope>NUCLEOTIDE SEQUENCE</scope>
    <source>
        <strain evidence="2">SOD01</strain>
    </source>
</reference>
<evidence type="ECO:0000313" key="2">
    <source>
        <dbReference type="EMBL" id="USV56393.1"/>
    </source>
</evidence>
<dbReference type="SUPFAM" id="SSF52540">
    <property type="entry name" value="P-loop containing nucleoside triphosphate hydrolases"/>
    <property type="match status" value="1"/>
</dbReference>
<dbReference type="CDD" id="cd01125">
    <property type="entry name" value="RepA_RSF1010_like"/>
    <property type="match status" value="1"/>
</dbReference>
<dbReference type="Pfam" id="PF13481">
    <property type="entry name" value="AAA_25"/>
    <property type="match status" value="1"/>
</dbReference>
<name>A0AAE9SB19_9GAMM</name>
<dbReference type="InterPro" id="IPR027417">
    <property type="entry name" value="P-loop_NTPase"/>
</dbReference>
<dbReference type="GO" id="GO:0004386">
    <property type="term" value="F:helicase activity"/>
    <property type="evidence" value="ECO:0007669"/>
    <property type="project" value="UniProtKB-KW"/>
</dbReference>
<dbReference type="SMART" id="SM00382">
    <property type="entry name" value="AAA"/>
    <property type="match status" value="1"/>
</dbReference>
<feature type="domain" description="AAA+ ATPase" evidence="1">
    <location>
        <begin position="177"/>
        <end position="357"/>
    </location>
</feature>
<evidence type="ECO:0000313" key="3">
    <source>
        <dbReference type="Proteomes" id="UP001056890"/>
    </source>
</evidence>
<sequence length="491" mass="53971">MTVATNINQFSQTKYEDLHDPSVVVIHAGAAAQWNPEARKIWQRAHNIAIMAGNTLDPEVEPEQSLYISEKQCEEGGKLFRMADPDATKRVIIHTPVPLHFNKLMRLYHVLMEQAPDIEIYRGSYGVNAEPWGGLSEVLSATTTCKTEHPAAGFPLIFGYEGFDTQNSYLVKGLLPTNSMCSIYGPSGSFKSFVAVSIACHVAMGKEWDGKRVEQGSVLYIVGEGGAGVARRFRAWADEYNDGRDISNIARIPMPVFMADDQQVSLLSVAAEKVKQQTGQPVKLIVIDTVARCFGAGDENRAADMGAFIKGCDLIKSLTGATVLLIHHTGKSEENGARGSSALRAALDVELLVKREDSESQAVTITCTKMKDDDETAKRSFDLNRRIVCYDNDGVEVTSLVVIDCGREPVVPDDKELDTVGNLSSNHKAMYQAIKALWETCGGVAAWADVIQWMIDAKTWNSANGARWRKKLADENLIVWDEKSKTIAKPD</sequence>
<keyword evidence="2" id="KW-0347">Helicase</keyword>
<accession>A0AAE9SB19</accession>
<dbReference type="InterPro" id="IPR038724">
    <property type="entry name" value="RepA"/>
</dbReference>
<dbReference type="Proteomes" id="UP001056890">
    <property type="component" value="Chromosome"/>
</dbReference>
<dbReference type="Gene3D" id="3.40.50.300">
    <property type="entry name" value="P-loop containing nucleotide triphosphate hydrolases"/>
    <property type="match status" value="1"/>
</dbReference>
<dbReference type="RefSeq" id="WP_252994680.1">
    <property type="nucleotide sequence ID" value="NZ_CP099717.1"/>
</dbReference>
<protein>
    <submittedName>
        <fullName evidence="2">Helicase RepA family protein</fullName>
    </submittedName>
</protein>
<dbReference type="InterPro" id="IPR003593">
    <property type="entry name" value="AAA+_ATPase"/>
</dbReference>
<keyword evidence="2" id="KW-0547">Nucleotide-binding</keyword>
<dbReference type="AlphaFoldDB" id="A0AAE9SB19"/>
<evidence type="ECO:0000259" key="1">
    <source>
        <dbReference type="SMART" id="SM00382"/>
    </source>
</evidence>
<gene>
    <name evidence="2" type="ORF">NHF51_13650</name>
</gene>